<accession>A0ABU0IAH4</accession>
<keyword evidence="3" id="KW-0862">Zinc</keyword>
<evidence type="ECO:0000259" key="5">
    <source>
        <dbReference type="Pfam" id="PF01258"/>
    </source>
</evidence>
<dbReference type="Pfam" id="PF01258">
    <property type="entry name" value="zf-dskA_traR"/>
    <property type="match status" value="1"/>
</dbReference>
<evidence type="ECO:0000313" key="7">
    <source>
        <dbReference type="Proteomes" id="UP001235269"/>
    </source>
</evidence>
<evidence type="ECO:0000313" key="6">
    <source>
        <dbReference type="EMBL" id="MDQ0454702.1"/>
    </source>
</evidence>
<proteinExistence type="predicted"/>
<evidence type="ECO:0000256" key="3">
    <source>
        <dbReference type="ARBA" id="ARBA00022833"/>
    </source>
</evidence>
<dbReference type="PANTHER" id="PTHR38777:SF1">
    <property type="entry name" value="DNAK SUPPRESSOR PROTEIN"/>
    <property type="match status" value="1"/>
</dbReference>
<organism evidence="6 7">
    <name type="scientific">Rhizobium paknamense</name>
    <dbReference type="NCBI Taxonomy" id="1206817"/>
    <lineage>
        <taxon>Bacteria</taxon>
        <taxon>Pseudomonadati</taxon>
        <taxon>Pseudomonadota</taxon>
        <taxon>Alphaproteobacteria</taxon>
        <taxon>Hyphomicrobiales</taxon>
        <taxon>Rhizobiaceae</taxon>
        <taxon>Rhizobium/Agrobacterium group</taxon>
        <taxon>Rhizobium</taxon>
    </lineage>
</organism>
<evidence type="ECO:0000256" key="1">
    <source>
        <dbReference type="ARBA" id="ARBA00022723"/>
    </source>
</evidence>
<evidence type="ECO:0000256" key="4">
    <source>
        <dbReference type="PROSITE-ProRule" id="PRU00510"/>
    </source>
</evidence>
<keyword evidence="7" id="KW-1185">Reference proteome</keyword>
<name>A0ABU0IAH4_9HYPH</name>
<sequence>MFSNAHFELAEERVEQEREAQVAAARADLRRDGADECVDCGQQIPLARRRAYPAASRCINCQTEIEREVYCR</sequence>
<dbReference type="PANTHER" id="PTHR38777">
    <property type="entry name" value="FELS-2 PROPHAGE PROTEIN"/>
    <property type="match status" value="1"/>
</dbReference>
<feature type="domain" description="Zinc finger DksA/TraR C4-type" evidence="5">
    <location>
        <begin position="37"/>
        <end position="67"/>
    </location>
</feature>
<protein>
    <submittedName>
        <fullName evidence="6">Phage/conjugal plasmid C-4 type zinc finger TraR family protein</fullName>
    </submittedName>
</protein>
<keyword evidence="2" id="KW-0863">Zinc-finger</keyword>
<keyword evidence="1" id="KW-0479">Metal-binding</keyword>
<dbReference type="EMBL" id="JAUSWH010000002">
    <property type="protein sequence ID" value="MDQ0454702.1"/>
    <property type="molecule type" value="Genomic_DNA"/>
</dbReference>
<gene>
    <name evidence="6" type="ORF">QO005_001029</name>
</gene>
<evidence type="ECO:0000256" key="2">
    <source>
        <dbReference type="ARBA" id="ARBA00022771"/>
    </source>
</evidence>
<dbReference type="InterPro" id="IPR000962">
    <property type="entry name" value="Znf_DskA_TraR"/>
</dbReference>
<dbReference type="Gene3D" id="1.20.120.910">
    <property type="entry name" value="DksA, coiled-coil domain"/>
    <property type="match status" value="1"/>
</dbReference>
<feature type="zinc finger region" description="dksA C4-type" evidence="4">
    <location>
        <begin position="37"/>
        <end position="61"/>
    </location>
</feature>
<dbReference type="Proteomes" id="UP001235269">
    <property type="component" value="Unassembled WGS sequence"/>
</dbReference>
<comment type="caution">
    <text evidence="6">The sequence shown here is derived from an EMBL/GenBank/DDBJ whole genome shotgun (WGS) entry which is preliminary data.</text>
</comment>
<dbReference type="SUPFAM" id="SSF57716">
    <property type="entry name" value="Glucocorticoid receptor-like (DNA-binding domain)"/>
    <property type="match status" value="1"/>
</dbReference>
<dbReference type="PROSITE" id="PS51128">
    <property type="entry name" value="ZF_DKSA_2"/>
    <property type="match status" value="1"/>
</dbReference>
<reference evidence="6 7" key="1">
    <citation type="submission" date="2023-07" db="EMBL/GenBank/DDBJ databases">
        <title>Genomic Encyclopedia of Type Strains, Phase IV (KMG-IV): sequencing the most valuable type-strain genomes for metagenomic binning, comparative biology and taxonomic classification.</title>
        <authorList>
            <person name="Goeker M."/>
        </authorList>
    </citation>
    <scope>NUCLEOTIDE SEQUENCE [LARGE SCALE GENOMIC DNA]</scope>
    <source>
        <strain evidence="6 7">DSM 100301</strain>
    </source>
</reference>
<dbReference type="RefSeq" id="WP_307156905.1">
    <property type="nucleotide sequence ID" value="NZ_JAUSWH010000002.1"/>
</dbReference>